<reference evidence="3 4" key="1">
    <citation type="journal article" date="2015" name="Infect. Genet. Evol.">
        <title>Genomic sequences of six botulinum neurotoxin-producing strains representing three clostridial species illustrate the mobility and diversity of botulinum neurotoxin genes.</title>
        <authorList>
            <person name="Smith T.J."/>
            <person name="Hill K.K."/>
            <person name="Xie G."/>
            <person name="Foley B.T."/>
            <person name="Williamson C.H."/>
            <person name="Foster J.T."/>
            <person name="Johnson S.L."/>
            <person name="Chertkov O."/>
            <person name="Teshima H."/>
            <person name="Gibbons H.S."/>
            <person name="Johnsky L.A."/>
            <person name="Karavis M.A."/>
            <person name="Smith L.A."/>
        </authorList>
    </citation>
    <scope>NUCLEOTIDE SEQUENCE [LARGE SCALE GENOMIC DNA]</scope>
    <source>
        <strain evidence="3 4">CDC 2741</strain>
    </source>
</reference>
<dbReference type="RefSeq" id="WP_039631865.1">
    <property type="nucleotide sequence ID" value="NZ_AYSO01000015.1"/>
</dbReference>
<accession>A0A0C1R1I8</accession>
<organism evidence="3 4">
    <name type="scientific">Clostridium argentinense CDC 2741</name>
    <dbReference type="NCBI Taxonomy" id="1418104"/>
    <lineage>
        <taxon>Bacteria</taxon>
        <taxon>Bacillati</taxon>
        <taxon>Bacillota</taxon>
        <taxon>Clostridia</taxon>
        <taxon>Eubacteriales</taxon>
        <taxon>Clostridiaceae</taxon>
        <taxon>Clostridium</taxon>
    </lineage>
</organism>
<protein>
    <recommendedName>
        <fullName evidence="5">DUF1351 domain-containing protein</fullName>
    </recommendedName>
</protein>
<comment type="caution">
    <text evidence="3">The sequence shown here is derived from an EMBL/GenBank/DDBJ whole genome shotgun (WGS) entry which is preliminary data.</text>
</comment>
<dbReference type="Proteomes" id="UP000031366">
    <property type="component" value="Unassembled WGS sequence"/>
</dbReference>
<proteinExistence type="predicted"/>
<dbReference type="STRING" id="29341.RSJ17_14685"/>
<dbReference type="AlphaFoldDB" id="A0A0C1R1I8"/>
<feature type="coiled-coil region" evidence="1">
    <location>
        <begin position="44"/>
        <end position="71"/>
    </location>
</feature>
<evidence type="ECO:0000313" key="4">
    <source>
        <dbReference type="Proteomes" id="UP000031366"/>
    </source>
</evidence>
<evidence type="ECO:0000256" key="2">
    <source>
        <dbReference type="SAM" id="MobiDB-lite"/>
    </source>
</evidence>
<keyword evidence="1" id="KW-0175">Coiled coil</keyword>
<feature type="region of interest" description="Disordered" evidence="2">
    <location>
        <begin position="226"/>
        <end position="259"/>
    </location>
</feature>
<evidence type="ECO:0000313" key="3">
    <source>
        <dbReference type="EMBL" id="KIE47262.1"/>
    </source>
</evidence>
<dbReference type="EMBL" id="AYSO01000015">
    <property type="protein sequence ID" value="KIE47262.1"/>
    <property type="molecule type" value="Genomic_DNA"/>
</dbReference>
<dbReference type="Pfam" id="PF07083">
    <property type="entry name" value="DUF1351"/>
    <property type="match status" value="1"/>
</dbReference>
<gene>
    <name evidence="3" type="ORF">U732_1096</name>
</gene>
<keyword evidence="4" id="KW-1185">Reference proteome</keyword>
<evidence type="ECO:0000256" key="1">
    <source>
        <dbReference type="SAM" id="Coils"/>
    </source>
</evidence>
<name>A0A0C1R1I8_9CLOT</name>
<feature type="compositionally biased region" description="Basic and acidic residues" evidence="2">
    <location>
        <begin position="226"/>
        <end position="241"/>
    </location>
</feature>
<evidence type="ECO:0008006" key="5">
    <source>
        <dbReference type="Google" id="ProtNLM"/>
    </source>
</evidence>
<dbReference type="OrthoDB" id="1938106at2"/>
<dbReference type="InterPro" id="IPR009785">
    <property type="entry name" value="Prophage_Lj928_Orf309"/>
</dbReference>
<sequence length="303" mass="35291">MRKIELNKQLPVITMNFEEVKNSLADTVEKYKGIIVTEEGLQDCKATQKELAGLRIKIDNYRKEIKKEMSKPIDAFENQCKELVKLIADAEEPIKKGILVFDNARREEKRKVALSIISEVAKEHQLSEKYVNKLNVLDKYMNLTAKPSEVKKDIEQRILILLQEQKRELEMLEIIKDTIENANKDIKTHLKIEDFKNLINMNIPTNKIIQEINKRAEIIREAEKPKPVETPKVEEEIKQEPVKQPVSMSISPNKEHLPKENQEEPLYCIELRVVGTREYIAQLGQYLKDNNYNYTKLKAGLVK</sequence>